<dbReference type="Gene3D" id="3.40.50.620">
    <property type="entry name" value="HUPs"/>
    <property type="match status" value="1"/>
</dbReference>
<dbReference type="PRINTS" id="PR01039">
    <property type="entry name" value="TRNASYNTHTRP"/>
</dbReference>
<dbReference type="HOGENOM" id="CLU_029244_1_1_9"/>
<feature type="short sequence motif" description="'HIGH' region" evidence="8">
    <location>
        <begin position="35"/>
        <end position="43"/>
    </location>
</feature>
<evidence type="ECO:0000256" key="4">
    <source>
        <dbReference type="ARBA" id="ARBA00022840"/>
    </source>
</evidence>
<keyword evidence="6 8" id="KW-0030">Aminoacyl-tRNA synthetase</keyword>
<dbReference type="GO" id="GO:0006436">
    <property type="term" value="P:tryptophanyl-tRNA aminoacylation"/>
    <property type="evidence" value="ECO:0007669"/>
    <property type="project" value="UniProtKB-UniRule"/>
</dbReference>
<comment type="similarity">
    <text evidence="1 8 9">Belongs to the class-I aminoacyl-tRNA synthetase family.</text>
</comment>
<dbReference type="GO" id="GO:0004830">
    <property type="term" value="F:tryptophan-tRNA ligase activity"/>
    <property type="evidence" value="ECO:0007669"/>
    <property type="project" value="UniProtKB-UniRule"/>
</dbReference>
<dbReference type="EC" id="6.1.1.2" evidence="8"/>
<evidence type="ECO:0000256" key="2">
    <source>
        <dbReference type="ARBA" id="ARBA00022598"/>
    </source>
</evidence>
<dbReference type="GO" id="GO:0005829">
    <property type="term" value="C:cytosol"/>
    <property type="evidence" value="ECO:0007669"/>
    <property type="project" value="TreeGrafter"/>
</dbReference>
<dbReference type="Gene3D" id="1.10.240.10">
    <property type="entry name" value="Tyrosyl-Transfer RNA Synthetase"/>
    <property type="match status" value="1"/>
</dbReference>
<proteinExistence type="inferred from homology"/>
<dbReference type="CDD" id="cd00806">
    <property type="entry name" value="TrpRS_core"/>
    <property type="match status" value="1"/>
</dbReference>
<dbReference type="AlphaFoldDB" id="E6MJ21"/>
<evidence type="ECO:0000256" key="6">
    <source>
        <dbReference type="ARBA" id="ARBA00023146"/>
    </source>
</evidence>
<dbReference type="InterPro" id="IPR002306">
    <property type="entry name" value="Trp-tRNA-ligase"/>
</dbReference>
<evidence type="ECO:0000256" key="1">
    <source>
        <dbReference type="ARBA" id="ARBA00005594"/>
    </source>
</evidence>
<dbReference type="NCBIfam" id="TIGR00233">
    <property type="entry name" value="trpS"/>
    <property type="match status" value="1"/>
</dbReference>
<keyword evidence="8" id="KW-0963">Cytoplasm</keyword>
<feature type="binding site" evidence="8">
    <location>
        <position position="161"/>
    </location>
    <ligand>
        <name>L-tryptophan</name>
        <dbReference type="ChEBI" id="CHEBI:57912"/>
    </ligand>
</feature>
<feature type="short sequence motif" description="'KMSKS' region" evidence="8">
    <location>
        <begin position="221"/>
        <end position="225"/>
    </location>
</feature>
<keyword evidence="2 8" id="KW-0436">Ligase</keyword>
<evidence type="ECO:0000256" key="5">
    <source>
        <dbReference type="ARBA" id="ARBA00022917"/>
    </source>
</evidence>
<protein>
    <recommendedName>
        <fullName evidence="8">Tryptophan--tRNA ligase</fullName>
        <ecNumber evidence="8">6.1.1.2</ecNumber>
    </recommendedName>
    <alternativeName>
        <fullName evidence="8">Tryptophanyl-tRNA synthetase</fullName>
        <shortName evidence="8">TrpRS</shortName>
    </alternativeName>
</protein>
<comment type="subcellular location">
    <subcellularLocation>
        <location evidence="8">Cytoplasm</location>
    </subcellularLocation>
</comment>
<comment type="caution">
    <text evidence="10">The sequence shown here is derived from an EMBL/GenBank/DDBJ whole genome shotgun (WGS) entry which is preliminary data.</text>
</comment>
<dbReference type="InterPro" id="IPR002305">
    <property type="entry name" value="aa-tRNA-synth_Ic"/>
</dbReference>
<keyword evidence="5 8" id="KW-0648">Protein biosynthesis</keyword>
<feature type="binding site" evidence="8">
    <location>
        <begin position="173"/>
        <end position="175"/>
    </location>
    <ligand>
        <name>ATP</name>
        <dbReference type="ChEBI" id="CHEBI:30616"/>
    </ligand>
</feature>
<dbReference type="FunFam" id="1.10.240.10:FF:000002">
    <property type="entry name" value="Tryptophan--tRNA ligase"/>
    <property type="match status" value="1"/>
</dbReference>
<evidence type="ECO:0000313" key="10">
    <source>
        <dbReference type="EMBL" id="EFV00841.1"/>
    </source>
</evidence>
<dbReference type="eggNOG" id="COG0180">
    <property type="taxonomic scope" value="Bacteria"/>
</dbReference>
<keyword evidence="3 8" id="KW-0547">Nucleotide-binding</keyword>
<dbReference type="PROSITE" id="PS00178">
    <property type="entry name" value="AA_TRNA_LIGASE_I"/>
    <property type="match status" value="1"/>
</dbReference>
<dbReference type="STRING" id="887929.HMP0721_2006"/>
<dbReference type="EMBL" id="AEQN01000026">
    <property type="protein sequence ID" value="EFV00841.1"/>
    <property type="molecule type" value="Genomic_DNA"/>
</dbReference>
<dbReference type="PANTHER" id="PTHR43766:SF1">
    <property type="entry name" value="TRYPTOPHAN--TRNA LIGASE, MITOCHONDRIAL"/>
    <property type="match status" value="1"/>
</dbReference>
<feature type="binding site" evidence="8">
    <location>
        <begin position="221"/>
        <end position="225"/>
    </location>
    <ligand>
        <name>ATP</name>
        <dbReference type="ChEBI" id="CHEBI:30616"/>
    </ligand>
</feature>
<evidence type="ECO:0000256" key="3">
    <source>
        <dbReference type="ARBA" id="ARBA00022741"/>
    </source>
</evidence>
<dbReference type="Proteomes" id="UP000004754">
    <property type="component" value="Unassembled WGS sequence"/>
</dbReference>
<dbReference type="PANTHER" id="PTHR43766">
    <property type="entry name" value="TRYPTOPHAN--TRNA LIGASE, MITOCHONDRIAL"/>
    <property type="match status" value="1"/>
</dbReference>
<dbReference type="SUPFAM" id="SSF52374">
    <property type="entry name" value="Nucleotidylyl transferase"/>
    <property type="match status" value="1"/>
</dbReference>
<dbReference type="InterPro" id="IPR001412">
    <property type="entry name" value="aa-tRNA-synth_I_CS"/>
</dbReference>
<reference evidence="10 11" key="1">
    <citation type="submission" date="2010-12" db="EMBL/GenBank/DDBJ databases">
        <authorList>
            <person name="Muzny D."/>
            <person name="Qin X."/>
            <person name="Deng J."/>
            <person name="Jiang H."/>
            <person name="Liu Y."/>
            <person name="Qu J."/>
            <person name="Song X.-Z."/>
            <person name="Zhang L."/>
            <person name="Thornton R."/>
            <person name="Coyle M."/>
            <person name="Francisco L."/>
            <person name="Jackson L."/>
            <person name="Javaid M."/>
            <person name="Korchina V."/>
            <person name="Kovar C."/>
            <person name="Mata R."/>
            <person name="Mathew T."/>
            <person name="Ngo R."/>
            <person name="Nguyen L."/>
            <person name="Nguyen N."/>
            <person name="Okwuonu G."/>
            <person name="Ongeri F."/>
            <person name="Pham C."/>
            <person name="Simmons D."/>
            <person name="Wilczek-Boney K."/>
            <person name="Hale W."/>
            <person name="Jakkamsetti A."/>
            <person name="Pham P."/>
            <person name="Ruth R."/>
            <person name="San Lucas F."/>
            <person name="Warren J."/>
            <person name="Zhang J."/>
            <person name="Zhao Z."/>
            <person name="Zhou C."/>
            <person name="Zhu D."/>
            <person name="Lee S."/>
            <person name="Bess C."/>
            <person name="Blankenburg K."/>
            <person name="Forbes L."/>
            <person name="Fu Q."/>
            <person name="Gubbala S."/>
            <person name="Hirani K."/>
            <person name="Jayaseelan J.C."/>
            <person name="Lara F."/>
            <person name="Munidasa M."/>
            <person name="Palculict T."/>
            <person name="Patil S."/>
            <person name="Pu L.-L."/>
            <person name="Saada N."/>
            <person name="Tang L."/>
            <person name="Weissenberger G."/>
            <person name="Zhu Y."/>
            <person name="Hemphill L."/>
            <person name="Shang Y."/>
            <person name="Youmans B."/>
            <person name="Ayvaz T."/>
            <person name="Ross M."/>
            <person name="Santibanez J."/>
            <person name="Aqrawi P."/>
            <person name="Gross S."/>
            <person name="Joshi V."/>
            <person name="Fowler G."/>
            <person name="Nazareth L."/>
            <person name="Reid J."/>
            <person name="Worley K."/>
            <person name="Petrosino J."/>
            <person name="Highlander S."/>
            <person name="Gibbs R."/>
        </authorList>
    </citation>
    <scope>NUCLEOTIDE SEQUENCE [LARGE SCALE GENOMIC DNA]</scope>
    <source>
        <strain evidence="10 11">ATCC 23263</strain>
    </source>
</reference>
<feature type="binding site" evidence="8">
    <location>
        <begin position="42"/>
        <end position="43"/>
    </location>
    <ligand>
        <name>ATP</name>
        <dbReference type="ChEBI" id="CHEBI:30616"/>
    </ligand>
</feature>
<feature type="binding site" evidence="8">
    <location>
        <begin position="34"/>
        <end position="36"/>
    </location>
    <ligand>
        <name>ATP</name>
        <dbReference type="ChEBI" id="CHEBI:30616"/>
    </ligand>
</feature>
<keyword evidence="11" id="KW-1185">Reference proteome</keyword>
<comment type="function">
    <text evidence="8">Catalyzes the attachment of tryptophan to tRNA(Trp).</text>
</comment>
<keyword evidence="4 8" id="KW-0067">ATP-binding</keyword>
<evidence type="ECO:0000256" key="8">
    <source>
        <dbReference type="HAMAP-Rule" id="MF_00140"/>
    </source>
</evidence>
<gene>
    <name evidence="8 10" type="primary">trpS</name>
    <name evidence="10" type="ORF">HMP0721_2006</name>
</gene>
<sequence length="359" mass="39836">MEKMKHKGKHMLEASQPAAATAAEKKKIIYSAIQPSGMFTIGNYFGAMKNWVTLQDQNDCLFALADLHAMTVFQVPADLRRRTYECLALLMAIGIDPAKSILYVQSQVSAHSELAWILNCNSYMGELSRMTQYKAKSQKQQRQGSNIRVGLFDYPVLMAADILLYQTDFVPVGSDQKQHVELARDIGGRFNQTYSPTFKLPEPWFGTAGARVMSLQDPASKMSKSDDNPNGFISMIDDPKTIVKKFKRAVTDSETEVRYDRENKPGISNLMEIYGCATDQDMAAIEREFAGRGYGDFKTAVGEAVAEALRPIQAAFGRLMGDKGYLESLMVAGADQAGRIAGRTLSKVRRKVGLVTPKR</sequence>
<dbReference type="InterPro" id="IPR050203">
    <property type="entry name" value="Trp-tRNA_synthetase"/>
</dbReference>
<dbReference type="InterPro" id="IPR014729">
    <property type="entry name" value="Rossmann-like_a/b/a_fold"/>
</dbReference>
<feature type="binding site" evidence="8">
    <location>
        <position position="212"/>
    </location>
    <ligand>
        <name>ATP</name>
        <dbReference type="ChEBI" id="CHEBI:30616"/>
    </ligand>
</feature>
<comment type="catalytic activity">
    <reaction evidence="7 8">
        <text>tRNA(Trp) + L-tryptophan + ATP = L-tryptophyl-tRNA(Trp) + AMP + diphosphate + H(+)</text>
        <dbReference type="Rhea" id="RHEA:24080"/>
        <dbReference type="Rhea" id="RHEA-COMP:9671"/>
        <dbReference type="Rhea" id="RHEA-COMP:9705"/>
        <dbReference type="ChEBI" id="CHEBI:15378"/>
        <dbReference type="ChEBI" id="CHEBI:30616"/>
        <dbReference type="ChEBI" id="CHEBI:33019"/>
        <dbReference type="ChEBI" id="CHEBI:57912"/>
        <dbReference type="ChEBI" id="CHEBI:78442"/>
        <dbReference type="ChEBI" id="CHEBI:78535"/>
        <dbReference type="ChEBI" id="CHEBI:456215"/>
        <dbReference type="EC" id="6.1.1.2"/>
    </reaction>
</comment>
<dbReference type="Pfam" id="PF00579">
    <property type="entry name" value="tRNA-synt_1b"/>
    <property type="match status" value="1"/>
</dbReference>
<comment type="subunit">
    <text evidence="8">Homodimer.</text>
</comment>
<evidence type="ECO:0000313" key="11">
    <source>
        <dbReference type="Proteomes" id="UP000004754"/>
    </source>
</evidence>
<dbReference type="GO" id="GO:0005524">
    <property type="term" value="F:ATP binding"/>
    <property type="evidence" value="ECO:0007669"/>
    <property type="project" value="UniProtKB-UniRule"/>
</dbReference>
<evidence type="ECO:0000256" key="7">
    <source>
        <dbReference type="ARBA" id="ARBA00049929"/>
    </source>
</evidence>
<accession>E6MJ21</accession>
<evidence type="ECO:0000256" key="9">
    <source>
        <dbReference type="RuleBase" id="RU363036"/>
    </source>
</evidence>
<dbReference type="InterPro" id="IPR024109">
    <property type="entry name" value="Trp-tRNA-ligase_bac-type"/>
</dbReference>
<name>E6MJ21_9FIRM</name>
<organism evidence="10 11">
    <name type="scientific">Pseudoramibacter alactolyticus ATCC 23263</name>
    <dbReference type="NCBI Taxonomy" id="887929"/>
    <lineage>
        <taxon>Bacteria</taxon>
        <taxon>Bacillati</taxon>
        <taxon>Bacillota</taxon>
        <taxon>Clostridia</taxon>
        <taxon>Eubacteriales</taxon>
        <taxon>Eubacteriaceae</taxon>
        <taxon>Pseudoramibacter</taxon>
    </lineage>
</organism>
<dbReference type="HAMAP" id="MF_00140_B">
    <property type="entry name" value="Trp_tRNA_synth_B"/>
    <property type="match status" value="1"/>
</dbReference>